<proteinExistence type="predicted"/>
<evidence type="ECO:0000313" key="2">
    <source>
        <dbReference type="EMBL" id="RKO87605.1"/>
    </source>
</evidence>
<dbReference type="EMBL" id="KZ997297">
    <property type="protein sequence ID" value="RKO87605.1"/>
    <property type="molecule type" value="Genomic_DNA"/>
</dbReference>
<organism evidence="2 3">
    <name type="scientific">Blyttiomyces helicus</name>
    <dbReference type="NCBI Taxonomy" id="388810"/>
    <lineage>
        <taxon>Eukaryota</taxon>
        <taxon>Fungi</taxon>
        <taxon>Fungi incertae sedis</taxon>
        <taxon>Chytridiomycota</taxon>
        <taxon>Chytridiomycota incertae sedis</taxon>
        <taxon>Chytridiomycetes</taxon>
        <taxon>Chytridiomycetes incertae sedis</taxon>
        <taxon>Blyttiomyces</taxon>
    </lineage>
</organism>
<sequence>MDSNKAVMVPLLNSPPPLIQPRRRRRPCGCQCTCRNLLAAIIAGLTLCVWLTTFGTSWLLSGVSPSAKQLLYDAGKEGAVPVRPMWDEGSLFDVYVKVAVRVDGVWDDVFSDRITEGKTIEEFPRQDTRIEMLLPKLGAIPKPKNAAASSHDSPLNATLIVIPTDHNLTFDQVFALASFTGIETTDNIRHVPMAIQMNLTRFLWRPVDTYYPVDESLEDAEVTVVRSSPHLISRLSVSMYSETESYDEAKLSELRDKGKIEKKVCEEVSKDPKKCKHTVTISIPGIPNIVPEVFDRMIKVSNLTDERNATGEIAVGGAHQAYYKPYLSVPHRARPKEYIPLDVSDGHPVDMSDTSASTFPFSLLITISRIPRATIDLFFSNDMPSTVDGNLPPRFANATYNIDDAQHQAEIANHLSGDGATRIQVQANKLFLYASSFSMNLEALDTIYWLRLISTVGVSRRGVLIWAIWQLAMLAFVVRKTWSGLDLSLFLTVFSVDKIALVALVSALKLCVVWKGWIPTVQCAGMGKLERKSERRETEISWTLRFVVGITVACLILVTPLLDHGLPSPGRLYHLYRYRASYGAIGASAYTILQLYFNYRSNTFAGCYRITQFIRLPLTIFLTIIQIICTGDIWARQSWLELVLGVAFVWQACTLPGIEREVVDEDAEHMD</sequence>
<dbReference type="AlphaFoldDB" id="A0A4P9W848"/>
<dbReference type="OrthoDB" id="2115932at2759"/>
<protein>
    <submittedName>
        <fullName evidence="2">Uncharacterized protein</fullName>
    </submittedName>
</protein>
<feature type="transmembrane region" description="Helical" evidence="1">
    <location>
        <begin position="613"/>
        <end position="635"/>
    </location>
</feature>
<gene>
    <name evidence="2" type="ORF">BDK51DRAFT_42517</name>
</gene>
<feature type="transmembrane region" description="Helical" evidence="1">
    <location>
        <begin position="582"/>
        <end position="601"/>
    </location>
</feature>
<reference evidence="3" key="1">
    <citation type="journal article" date="2018" name="Nat. Microbiol.">
        <title>Leveraging single-cell genomics to expand the fungal tree of life.</title>
        <authorList>
            <person name="Ahrendt S.R."/>
            <person name="Quandt C.A."/>
            <person name="Ciobanu D."/>
            <person name="Clum A."/>
            <person name="Salamov A."/>
            <person name="Andreopoulos B."/>
            <person name="Cheng J.F."/>
            <person name="Woyke T."/>
            <person name="Pelin A."/>
            <person name="Henrissat B."/>
            <person name="Reynolds N.K."/>
            <person name="Benny G.L."/>
            <person name="Smith M.E."/>
            <person name="James T.Y."/>
            <person name="Grigoriev I.V."/>
        </authorList>
    </citation>
    <scope>NUCLEOTIDE SEQUENCE [LARGE SCALE GENOMIC DNA]</scope>
</reference>
<keyword evidence="3" id="KW-1185">Reference proteome</keyword>
<dbReference type="Proteomes" id="UP000269721">
    <property type="component" value="Unassembled WGS sequence"/>
</dbReference>
<feature type="transmembrane region" description="Helical" evidence="1">
    <location>
        <begin position="37"/>
        <end position="60"/>
    </location>
</feature>
<evidence type="ECO:0000313" key="3">
    <source>
        <dbReference type="Proteomes" id="UP000269721"/>
    </source>
</evidence>
<evidence type="ECO:0000256" key="1">
    <source>
        <dbReference type="SAM" id="Phobius"/>
    </source>
</evidence>
<feature type="transmembrane region" description="Helical" evidence="1">
    <location>
        <begin position="499"/>
        <end position="521"/>
    </location>
</feature>
<name>A0A4P9W848_9FUNG</name>
<keyword evidence="1" id="KW-0472">Membrane</keyword>
<keyword evidence="1" id="KW-1133">Transmembrane helix</keyword>
<feature type="transmembrane region" description="Helical" evidence="1">
    <location>
        <begin position="542"/>
        <end position="562"/>
    </location>
</feature>
<keyword evidence="1" id="KW-0812">Transmembrane</keyword>
<accession>A0A4P9W848</accession>